<protein>
    <submittedName>
        <fullName evidence="1">Uncharacterized protein</fullName>
    </submittedName>
</protein>
<proteinExistence type="predicted"/>
<comment type="caution">
    <text evidence="1">The sequence shown here is derived from an EMBL/GenBank/DDBJ whole genome shotgun (WGS) entry which is preliminary data.</text>
</comment>
<dbReference type="AlphaFoldDB" id="A0AAE3KZR8"/>
<dbReference type="InterPro" id="IPR054055">
    <property type="entry name" value="YpzH"/>
</dbReference>
<accession>A0AAE3KZR8</accession>
<dbReference type="Proteomes" id="UP001205748">
    <property type="component" value="Unassembled WGS sequence"/>
</dbReference>
<keyword evidence="2" id="KW-1185">Reference proteome</keyword>
<dbReference type="Pfam" id="PF21835">
    <property type="entry name" value="YIEGIA_cap"/>
    <property type="match status" value="1"/>
</dbReference>
<reference evidence="1" key="1">
    <citation type="submission" date="2022-07" db="EMBL/GenBank/DDBJ databases">
        <title>Enhanced cultured diversity of the mouse gut microbiota enables custom-made synthetic communities.</title>
        <authorList>
            <person name="Afrizal A."/>
        </authorList>
    </citation>
    <scope>NUCLEOTIDE SEQUENCE</scope>
    <source>
        <strain evidence="1">DSM 28593</strain>
    </source>
</reference>
<gene>
    <name evidence="1" type="ORF">NSA47_11700</name>
</gene>
<evidence type="ECO:0000313" key="1">
    <source>
        <dbReference type="EMBL" id="MCR1899640.1"/>
    </source>
</evidence>
<evidence type="ECO:0000313" key="2">
    <source>
        <dbReference type="Proteomes" id="UP001205748"/>
    </source>
</evidence>
<name>A0AAE3KZR8_9FIRM</name>
<dbReference type="RefSeq" id="WP_257532204.1">
    <property type="nucleotide sequence ID" value="NZ_JANKAS010000011.1"/>
</dbReference>
<sequence length="60" mass="6545">MGKVILAMVTLDQKKIIEGGVPTFQATDKEDQEKIALELVLALKGSIYELSNGVIIITEK</sequence>
<organism evidence="1 2">
    <name type="scientific">Irregularibacter muris</name>
    <dbReference type="NCBI Taxonomy" id="1796619"/>
    <lineage>
        <taxon>Bacteria</taxon>
        <taxon>Bacillati</taxon>
        <taxon>Bacillota</taxon>
        <taxon>Clostridia</taxon>
        <taxon>Eubacteriales</taxon>
        <taxon>Eubacteriaceae</taxon>
        <taxon>Irregularibacter</taxon>
    </lineage>
</organism>
<dbReference type="EMBL" id="JANKAS010000011">
    <property type="protein sequence ID" value="MCR1899640.1"/>
    <property type="molecule type" value="Genomic_DNA"/>
</dbReference>